<evidence type="ECO:0000256" key="10">
    <source>
        <dbReference type="PIRSR" id="PIRSR601287-1"/>
    </source>
</evidence>
<dbReference type="InterPro" id="IPR052721">
    <property type="entry name" value="ET_Amicyanin"/>
</dbReference>
<comment type="cofactor">
    <cofactor evidence="1 10">
        <name>Cu(+)</name>
        <dbReference type="ChEBI" id="CHEBI:49552"/>
    </cofactor>
</comment>
<dbReference type="InterPro" id="IPR008972">
    <property type="entry name" value="Cupredoxin"/>
</dbReference>
<gene>
    <name evidence="16" type="ORF">NFRAN_2798</name>
</gene>
<evidence type="ECO:0000256" key="2">
    <source>
        <dbReference type="ARBA" id="ARBA00011233"/>
    </source>
</evidence>
<dbReference type="Pfam" id="PF00127">
    <property type="entry name" value="Copper-bind"/>
    <property type="match status" value="1"/>
</dbReference>
<feature type="domain" description="Plastocyanin-like" evidence="15">
    <location>
        <begin position="167"/>
        <end position="271"/>
    </location>
</feature>
<feature type="binding site" description="type 1 copper site" evidence="10">
    <location>
        <position position="389"/>
    </location>
    <ligand>
        <name>Cu cation</name>
        <dbReference type="ChEBI" id="CHEBI:23378"/>
        <label>1</label>
    </ligand>
</feature>
<evidence type="ECO:0000256" key="8">
    <source>
        <dbReference type="ARBA" id="ARBA00023008"/>
    </source>
</evidence>
<evidence type="ECO:0000256" key="3">
    <source>
        <dbReference type="ARBA" id="ARBA00011882"/>
    </source>
</evidence>
<evidence type="ECO:0000256" key="4">
    <source>
        <dbReference type="ARBA" id="ARBA00017290"/>
    </source>
</evidence>
<keyword evidence="12" id="KW-1133">Transmembrane helix</keyword>
<evidence type="ECO:0000256" key="12">
    <source>
        <dbReference type="SAM" id="Phobius"/>
    </source>
</evidence>
<protein>
    <recommendedName>
        <fullName evidence="4">Copper-containing nitrite reductase</fullName>
        <ecNumber evidence="3">1.7.2.1</ecNumber>
    </recommendedName>
</protein>
<accession>A0A484IDE2</accession>
<dbReference type="GO" id="GO:0050421">
    <property type="term" value="F:nitrite reductase (NO-forming) activity"/>
    <property type="evidence" value="ECO:0007669"/>
    <property type="project" value="UniProtKB-EC"/>
</dbReference>
<dbReference type="EC" id="1.7.2.1" evidence="3"/>
<dbReference type="InterPro" id="IPR011706">
    <property type="entry name" value="Cu-oxidase_C"/>
</dbReference>
<dbReference type="CDD" id="cd11024">
    <property type="entry name" value="CuRO_1_2DMCO_NIR_like"/>
    <property type="match status" value="1"/>
</dbReference>
<dbReference type="PANTHER" id="PTHR36507">
    <property type="entry name" value="BLL1555 PROTEIN"/>
    <property type="match status" value="1"/>
</dbReference>
<evidence type="ECO:0000256" key="11">
    <source>
        <dbReference type="SAM" id="MobiDB-lite"/>
    </source>
</evidence>
<feature type="binding site" description="type 1 copper site" evidence="10">
    <location>
        <position position="258"/>
    </location>
    <ligand>
        <name>Cu cation</name>
        <dbReference type="ChEBI" id="CHEBI:23378"/>
        <label>1</label>
    </ligand>
</feature>
<reference evidence="16 17" key="1">
    <citation type="submission" date="2019-02" db="EMBL/GenBank/DDBJ databases">
        <authorList>
            <person name="Lehtovirta-Morley E L."/>
        </authorList>
    </citation>
    <scope>NUCLEOTIDE SEQUENCE [LARGE SCALE GENOMIC DNA]</scope>
    <source>
        <strain evidence="16">NFRAN1</strain>
    </source>
</reference>
<evidence type="ECO:0000256" key="1">
    <source>
        <dbReference type="ARBA" id="ARBA00001960"/>
    </source>
</evidence>
<evidence type="ECO:0000259" key="14">
    <source>
        <dbReference type="Pfam" id="PF07731"/>
    </source>
</evidence>
<evidence type="ECO:0000259" key="15">
    <source>
        <dbReference type="Pfam" id="PF07732"/>
    </source>
</evidence>
<dbReference type="Proteomes" id="UP000294299">
    <property type="component" value="Chromosome NFRAN"/>
</dbReference>
<dbReference type="Pfam" id="PF07731">
    <property type="entry name" value="Cu-oxidase_2"/>
    <property type="match status" value="1"/>
</dbReference>
<dbReference type="KEGG" id="nfn:NFRAN_2798"/>
<feature type="binding site" description="type 1 copper site" evidence="10">
    <location>
        <position position="263"/>
    </location>
    <ligand>
        <name>Cu cation</name>
        <dbReference type="ChEBI" id="CHEBI:23378"/>
        <label>1</label>
    </ligand>
</feature>
<keyword evidence="6" id="KW-0677">Repeat</keyword>
<proteinExistence type="predicted"/>
<dbReference type="GO" id="GO:0005507">
    <property type="term" value="F:copper ion binding"/>
    <property type="evidence" value="ECO:0007669"/>
    <property type="project" value="InterPro"/>
</dbReference>
<name>A0A484IDE2_9ARCH</name>
<feature type="binding site" description="type 1 copper site" evidence="10">
    <location>
        <position position="250"/>
    </location>
    <ligand>
        <name>Cu cation</name>
        <dbReference type="ChEBI" id="CHEBI:23378"/>
        <label>1</label>
    </ligand>
</feature>
<comment type="catalytic activity">
    <reaction evidence="9">
        <text>nitric oxide + Fe(III)-[cytochrome c] + H2O = Fe(II)-[cytochrome c] + nitrite + 2 H(+)</text>
        <dbReference type="Rhea" id="RHEA:15233"/>
        <dbReference type="Rhea" id="RHEA-COMP:10350"/>
        <dbReference type="Rhea" id="RHEA-COMP:14399"/>
        <dbReference type="ChEBI" id="CHEBI:15377"/>
        <dbReference type="ChEBI" id="CHEBI:15378"/>
        <dbReference type="ChEBI" id="CHEBI:16301"/>
        <dbReference type="ChEBI" id="CHEBI:16480"/>
        <dbReference type="ChEBI" id="CHEBI:29033"/>
        <dbReference type="ChEBI" id="CHEBI:29034"/>
        <dbReference type="EC" id="1.7.2.1"/>
    </reaction>
</comment>
<evidence type="ECO:0000313" key="17">
    <source>
        <dbReference type="Proteomes" id="UP000294299"/>
    </source>
</evidence>
<comment type="cofactor">
    <cofactor evidence="10">
        <name>Cu(2+)</name>
        <dbReference type="ChEBI" id="CHEBI:29036"/>
    </cofactor>
</comment>
<feature type="region of interest" description="Disordered" evidence="11">
    <location>
        <begin position="507"/>
        <end position="537"/>
    </location>
</feature>
<evidence type="ECO:0000259" key="13">
    <source>
        <dbReference type="Pfam" id="PF00127"/>
    </source>
</evidence>
<sequence length="617" mass="68857">MISLNDRVIQCYTLFDRVILWQRSVILLNHIKIIVMAENLAKRSGVLLYNSLNFQTRFSDKINDAISLRPRRLFIHLSFSILSICVLTMMFSLSVNFVDLGSKAVWAQGLNQMNESAISIIENNLTKSFPPSGADKNYVSINVNQTENNDGAHPTKLITLVTEDVEIDIAPGKRVKAWTFNGTVPGPTIRITEGENITIKYVNKSPIPHTIHFHGNHDDANDGVIPQVMPGETYLYNITGEPAGALMYHCHAPPTSLHVRMGMYGALIVDPINKEIAPAKEFVMVMGEYSLKNQMGLEADYYLINGYADQYMHNPLEINHQDLMRIYLINLGTTIPASFHLHSTTFLTYPSGLWDNPPIQSQTISVAPGDASIIEAKWKYPGTYLFHAHGIQEERGNMGMIRVIGQEESPEGGNSRLGNESSNVTMENSNIQQQQSSSNTSEPLTESVSMFDWQYELQKNLQNPVVVNQTGHGVLDKKEKKIIKEMHEIEKIKEPSENFASILDETSSTNTTESDGANSSSNQISIVPGSSSPDSKMYYDPPNIEVKVGTEVTWVNNDTNMPHTVTSGNVDTGPTGIFDSGIMMGDGSKFKHKFEQKGQFEYFCTLHPWMTSKIIVK</sequence>
<feature type="compositionally biased region" description="Polar residues" evidence="11">
    <location>
        <begin position="515"/>
        <end position="534"/>
    </location>
</feature>
<dbReference type="SMR" id="A0A484IDE2"/>
<dbReference type="InterPro" id="IPR000923">
    <property type="entry name" value="BlueCu_1"/>
</dbReference>
<dbReference type="PANTHER" id="PTHR36507:SF1">
    <property type="entry name" value="BLL1555 PROTEIN"/>
    <property type="match status" value="1"/>
</dbReference>
<feature type="binding site" description="type 1 copper site" evidence="10">
    <location>
        <position position="249"/>
    </location>
    <ligand>
        <name>Cu cation</name>
        <dbReference type="ChEBI" id="CHEBI:23378"/>
        <label>1</label>
    </ligand>
</feature>
<dbReference type="AlphaFoldDB" id="A0A484IDE2"/>
<keyword evidence="12" id="KW-0812">Transmembrane</keyword>
<dbReference type="SUPFAM" id="SSF49503">
    <property type="entry name" value="Cupredoxins"/>
    <property type="match status" value="3"/>
</dbReference>
<evidence type="ECO:0000256" key="5">
    <source>
        <dbReference type="ARBA" id="ARBA00022723"/>
    </source>
</evidence>
<evidence type="ECO:0000313" key="16">
    <source>
        <dbReference type="EMBL" id="VFJ15121.1"/>
    </source>
</evidence>
<dbReference type="GO" id="GO:0009055">
    <property type="term" value="F:electron transfer activity"/>
    <property type="evidence" value="ECO:0007669"/>
    <property type="project" value="InterPro"/>
</dbReference>
<dbReference type="PRINTS" id="PR00695">
    <property type="entry name" value="CUNO2RDTASE"/>
</dbReference>
<keyword evidence="8 10" id="KW-0186">Copper</keyword>
<feature type="binding site" description="type 1 copper site" evidence="10">
    <location>
        <position position="209"/>
    </location>
    <ligand>
        <name>Cu cation</name>
        <dbReference type="ChEBI" id="CHEBI:23378"/>
        <label>1</label>
    </ligand>
</feature>
<dbReference type="Gene3D" id="2.60.40.420">
    <property type="entry name" value="Cupredoxins - blue copper proteins"/>
    <property type="match status" value="3"/>
</dbReference>
<dbReference type="InterPro" id="IPR011707">
    <property type="entry name" value="Cu-oxidase-like_N"/>
</dbReference>
<keyword evidence="12" id="KW-0472">Membrane</keyword>
<feature type="domain" description="Blue (type 1) copper" evidence="13">
    <location>
        <begin position="533"/>
        <end position="617"/>
    </location>
</feature>
<evidence type="ECO:0000256" key="6">
    <source>
        <dbReference type="ARBA" id="ARBA00022737"/>
    </source>
</evidence>
<dbReference type="EMBL" id="LR216287">
    <property type="protein sequence ID" value="VFJ15121.1"/>
    <property type="molecule type" value="Genomic_DNA"/>
</dbReference>
<keyword evidence="7" id="KW-0560">Oxidoreductase</keyword>
<comment type="subunit">
    <text evidence="2">Homotrimer.</text>
</comment>
<dbReference type="InterPro" id="IPR001287">
    <property type="entry name" value="NO2-reductase_Cu"/>
</dbReference>
<feature type="domain" description="Plastocyanin-like" evidence="14">
    <location>
        <begin position="305"/>
        <end position="392"/>
    </location>
</feature>
<dbReference type="Pfam" id="PF07732">
    <property type="entry name" value="Cu-oxidase_3"/>
    <property type="match status" value="1"/>
</dbReference>
<feature type="binding site" description="type 1 copper site" evidence="10">
    <location>
        <position position="214"/>
    </location>
    <ligand>
        <name>Cu cation</name>
        <dbReference type="ChEBI" id="CHEBI:23378"/>
        <label>1</label>
    </ligand>
</feature>
<keyword evidence="5 10" id="KW-0479">Metal-binding</keyword>
<evidence type="ECO:0000256" key="9">
    <source>
        <dbReference type="ARBA" id="ARBA00049340"/>
    </source>
</evidence>
<organism evidence="16 17">
    <name type="scientific">Candidatus Nitrosocosmicus franklandianus</name>
    <dbReference type="NCBI Taxonomy" id="1798806"/>
    <lineage>
        <taxon>Archaea</taxon>
        <taxon>Nitrososphaerota</taxon>
        <taxon>Nitrososphaeria</taxon>
        <taxon>Nitrososphaerales</taxon>
        <taxon>Nitrososphaeraceae</taxon>
        <taxon>Candidatus Nitrosocosmicus</taxon>
    </lineage>
</organism>
<evidence type="ECO:0000256" key="7">
    <source>
        <dbReference type="ARBA" id="ARBA00023002"/>
    </source>
</evidence>
<keyword evidence="17" id="KW-1185">Reference proteome</keyword>
<feature type="transmembrane region" description="Helical" evidence="12">
    <location>
        <begin position="73"/>
        <end position="93"/>
    </location>
</feature>